<organism evidence="2 3">
    <name type="scientific">Chondromyces apiculatus DSM 436</name>
    <dbReference type="NCBI Taxonomy" id="1192034"/>
    <lineage>
        <taxon>Bacteria</taxon>
        <taxon>Pseudomonadati</taxon>
        <taxon>Myxococcota</taxon>
        <taxon>Polyangia</taxon>
        <taxon>Polyangiales</taxon>
        <taxon>Polyangiaceae</taxon>
        <taxon>Chondromyces</taxon>
    </lineage>
</organism>
<feature type="region of interest" description="Disordered" evidence="1">
    <location>
        <begin position="1"/>
        <end position="84"/>
    </location>
</feature>
<protein>
    <submittedName>
        <fullName evidence="2">Uncharacterized protein</fullName>
    </submittedName>
</protein>
<gene>
    <name evidence="2" type="ORF">CAP_7963</name>
</gene>
<comment type="caution">
    <text evidence="2">The sequence shown here is derived from an EMBL/GenBank/DDBJ whole genome shotgun (WGS) entry which is preliminary data.</text>
</comment>
<evidence type="ECO:0000313" key="3">
    <source>
        <dbReference type="Proteomes" id="UP000019678"/>
    </source>
</evidence>
<accession>A0A017SXE4</accession>
<dbReference type="EMBL" id="ASRX01000075">
    <property type="protein sequence ID" value="EYF01644.1"/>
    <property type="molecule type" value="Genomic_DNA"/>
</dbReference>
<sequence>MLTQPAIDTHPGSPSRSRAVAHGAHECMPRPLLCPKSEAPPPRIRRPLAHPAHAMLVPPPARPSPGRRRSRPAHDPDARPARGH</sequence>
<evidence type="ECO:0000256" key="1">
    <source>
        <dbReference type="SAM" id="MobiDB-lite"/>
    </source>
</evidence>
<evidence type="ECO:0000313" key="2">
    <source>
        <dbReference type="EMBL" id="EYF01644.1"/>
    </source>
</evidence>
<dbReference type="AlphaFoldDB" id="A0A017SXE4"/>
<keyword evidence="3" id="KW-1185">Reference proteome</keyword>
<proteinExistence type="predicted"/>
<feature type="compositionally biased region" description="Basic and acidic residues" evidence="1">
    <location>
        <begin position="72"/>
        <end position="84"/>
    </location>
</feature>
<name>A0A017SXE4_9BACT</name>
<reference evidence="2 3" key="1">
    <citation type="submission" date="2013-05" db="EMBL/GenBank/DDBJ databases">
        <title>Genome assembly of Chondromyces apiculatus DSM 436.</title>
        <authorList>
            <person name="Sharma G."/>
            <person name="Khatri I."/>
            <person name="Kaur C."/>
            <person name="Mayilraj S."/>
            <person name="Subramanian S."/>
        </authorList>
    </citation>
    <scope>NUCLEOTIDE SEQUENCE [LARGE SCALE GENOMIC DNA]</scope>
    <source>
        <strain evidence="2 3">DSM 436</strain>
    </source>
</reference>
<dbReference type="Proteomes" id="UP000019678">
    <property type="component" value="Unassembled WGS sequence"/>
</dbReference>
<dbReference type="STRING" id="1192034.CAP_7963"/>